<dbReference type="EC" id="2.4.2.19" evidence="5"/>
<dbReference type="GO" id="GO:0034213">
    <property type="term" value="P:quinolinate catabolic process"/>
    <property type="evidence" value="ECO:0007669"/>
    <property type="project" value="TreeGrafter"/>
</dbReference>
<feature type="binding site" evidence="13">
    <location>
        <position position="164"/>
    </location>
    <ligand>
        <name>substrate</name>
    </ligand>
</feature>
<dbReference type="FunFam" id="3.20.20.70:FF:000030">
    <property type="entry name" value="Nicotinate-nucleotide pyrophosphorylase, carboxylating"/>
    <property type="match status" value="1"/>
</dbReference>
<feature type="binding site" evidence="13">
    <location>
        <begin position="264"/>
        <end position="266"/>
    </location>
    <ligand>
        <name>substrate</name>
    </ligand>
</feature>
<dbReference type="FunFam" id="3.90.1170.20:FF:000001">
    <property type="entry name" value="Nicotinate-nucleotide diphosphorylase (Carboxylating)"/>
    <property type="match status" value="1"/>
</dbReference>
<evidence type="ECO:0000256" key="7">
    <source>
        <dbReference type="ARBA" id="ARBA00022676"/>
    </source>
</evidence>
<dbReference type="SUPFAM" id="SSF54675">
    <property type="entry name" value="Nicotinate/Quinolinate PRTase N-terminal domain-like"/>
    <property type="match status" value="1"/>
</dbReference>
<evidence type="ECO:0000256" key="9">
    <source>
        <dbReference type="ARBA" id="ARBA00033102"/>
    </source>
</evidence>
<sequence length="284" mass="31511">MKLLPVSYADRLRSHIDATVAFALQEDLDDIGDVTAELIPAEQMATARIQVKENAVFCGRPWVEAVFAQLDRSVSIDWRHEDGDNVRADTTICVLQGPARSLLTGERTAINFIQTLSGTATVARQYADAAAPQGLIVLDTRKTIPGLRLAQKYAVYAGGCENHRLGLYDTYLIKENHIAAAGSITRAIEKARELRTTQLIIVEVESYEEFREALTAGADRIMLDELPEPDLARVHADTTEIPLESSGSFDLERLQDARSRYVSVGALTKHVRAIDFSMRLEQRD</sequence>
<evidence type="ECO:0000259" key="14">
    <source>
        <dbReference type="Pfam" id="PF01729"/>
    </source>
</evidence>
<dbReference type="InterPro" id="IPR022412">
    <property type="entry name" value="Quinolinate_PRibosylTrfase_N"/>
</dbReference>
<keyword evidence="8 12" id="KW-0808">Transferase</keyword>
<evidence type="ECO:0000259" key="15">
    <source>
        <dbReference type="Pfam" id="PF02749"/>
    </source>
</evidence>
<name>A0A4Z0W524_9GAMM</name>
<dbReference type="Gene3D" id="3.90.1170.20">
    <property type="entry name" value="Quinolinate phosphoribosyl transferase, N-terminal domain"/>
    <property type="match status" value="1"/>
</dbReference>
<comment type="catalytic activity">
    <reaction evidence="10">
        <text>nicotinate beta-D-ribonucleotide + CO2 + diphosphate = quinolinate + 5-phospho-alpha-D-ribose 1-diphosphate + 2 H(+)</text>
        <dbReference type="Rhea" id="RHEA:12733"/>
        <dbReference type="ChEBI" id="CHEBI:15378"/>
        <dbReference type="ChEBI" id="CHEBI:16526"/>
        <dbReference type="ChEBI" id="CHEBI:29959"/>
        <dbReference type="ChEBI" id="CHEBI:33019"/>
        <dbReference type="ChEBI" id="CHEBI:57502"/>
        <dbReference type="ChEBI" id="CHEBI:58017"/>
        <dbReference type="EC" id="2.4.2.19"/>
    </reaction>
</comment>
<evidence type="ECO:0000256" key="13">
    <source>
        <dbReference type="PIRSR" id="PIRSR006250-1"/>
    </source>
</evidence>
<dbReference type="UniPathway" id="UPA00253">
    <property type="reaction ID" value="UER00331"/>
</dbReference>
<evidence type="ECO:0000256" key="1">
    <source>
        <dbReference type="ARBA" id="ARBA00003237"/>
    </source>
</evidence>
<keyword evidence="17" id="KW-1185">Reference proteome</keyword>
<evidence type="ECO:0000256" key="10">
    <source>
        <dbReference type="ARBA" id="ARBA00047445"/>
    </source>
</evidence>
<accession>A0A4Z0W524</accession>
<keyword evidence="6" id="KW-0662">Pyridine nucleotide biosynthesis</keyword>
<dbReference type="PIRSF" id="PIRSF006250">
    <property type="entry name" value="NadC_ModD"/>
    <property type="match status" value="1"/>
</dbReference>
<dbReference type="InterPro" id="IPR027277">
    <property type="entry name" value="NadC/ModD"/>
</dbReference>
<feature type="binding site" evidence="13">
    <location>
        <begin position="246"/>
        <end position="248"/>
    </location>
    <ligand>
        <name>substrate</name>
    </ligand>
</feature>
<dbReference type="InterPro" id="IPR037128">
    <property type="entry name" value="Quinolinate_PRibosylTase_N_sf"/>
</dbReference>
<feature type="domain" description="Quinolinate phosphoribosyl transferase C-terminal" evidence="14">
    <location>
        <begin position="120"/>
        <end position="279"/>
    </location>
</feature>
<dbReference type="AlphaFoldDB" id="A0A4Z0W524"/>
<keyword evidence="7 12" id="KW-0328">Glycosyltransferase</keyword>
<gene>
    <name evidence="16" type="primary">nadC</name>
    <name evidence="16" type="ORF">E4656_11445</name>
</gene>
<comment type="pathway">
    <text evidence="2">Cofactor biosynthesis; NAD(+) biosynthesis; nicotinate D-ribonucleotide from quinolinate: step 1/1.</text>
</comment>
<dbReference type="Gene3D" id="3.20.20.70">
    <property type="entry name" value="Aldolase class I"/>
    <property type="match status" value="1"/>
</dbReference>
<evidence type="ECO:0000313" key="17">
    <source>
        <dbReference type="Proteomes" id="UP000297475"/>
    </source>
</evidence>
<evidence type="ECO:0000256" key="5">
    <source>
        <dbReference type="ARBA" id="ARBA00011944"/>
    </source>
</evidence>
<evidence type="ECO:0000256" key="11">
    <source>
        <dbReference type="ARBA" id="ARBA00069173"/>
    </source>
</evidence>
<dbReference type="InterPro" id="IPR013785">
    <property type="entry name" value="Aldolase_TIM"/>
</dbReference>
<dbReference type="GO" id="GO:0004514">
    <property type="term" value="F:nicotinate-nucleotide diphosphorylase (carboxylating) activity"/>
    <property type="evidence" value="ECO:0007669"/>
    <property type="project" value="UniProtKB-EC"/>
</dbReference>
<feature type="binding site" evidence="13">
    <location>
        <position position="203"/>
    </location>
    <ligand>
        <name>substrate</name>
    </ligand>
</feature>
<comment type="caution">
    <text evidence="16">The sequence shown here is derived from an EMBL/GenBank/DDBJ whole genome shotgun (WGS) entry which is preliminary data.</text>
</comment>
<feature type="binding site" evidence="13">
    <location>
        <begin position="140"/>
        <end position="142"/>
    </location>
    <ligand>
        <name>substrate</name>
    </ligand>
</feature>
<dbReference type="InterPro" id="IPR002638">
    <property type="entry name" value="Quinolinate_PRibosylTrfase_C"/>
</dbReference>
<dbReference type="GO" id="GO:0005737">
    <property type="term" value="C:cytoplasm"/>
    <property type="evidence" value="ECO:0007669"/>
    <property type="project" value="TreeGrafter"/>
</dbReference>
<dbReference type="OrthoDB" id="9782546at2"/>
<dbReference type="PANTHER" id="PTHR32179:SF3">
    <property type="entry name" value="NICOTINATE-NUCLEOTIDE PYROPHOSPHORYLASE [CARBOXYLATING]"/>
    <property type="match status" value="1"/>
</dbReference>
<dbReference type="CDD" id="cd01572">
    <property type="entry name" value="QPRTase"/>
    <property type="match status" value="1"/>
</dbReference>
<comment type="similarity">
    <text evidence="3 12">Belongs to the NadC/ModD family.</text>
</comment>
<dbReference type="SUPFAM" id="SSF51690">
    <property type="entry name" value="Nicotinate/Quinolinate PRTase C-terminal domain-like"/>
    <property type="match status" value="1"/>
</dbReference>
<dbReference type="Pfam" id="PF01729">
    <property type="entry name" value="QRPTase_C"/>
    <property type="match status" value="1"/>
</dbReference>
<evidence type="ECO:0000256" key="3">
    <source>
        <dbReference type="ARBA" id="ARBA00009400"/>
    </source>
</evidence>
<evidence type="ECO:0000313" key="16">
    <source>
        <dbReference type="EMBL" id="TGG92742.1"/>
    </source>
</evidence>
<feature type="domain" description="Quinolinate phosphoribosyl transferase N-terminal" evidence="15">
    <location>
        <begin position="33"/>
        <end position="117"/>
    </location>
</feature>
<protein>
    <recommendedName>
        <fullName evidence="11">Probable nicotinate-nucleotide pyrophosphorylase [carboxylating]</fullName>
        <ecNumber evidence="5">2.4.2.19</ecNumber>
    </recommendedName>
    <alternativeName>
        <fullName evidence="9">Quinolinate phosphoribosyltransferase [decarboxylating]</fullName>
    </alternativeName>
</protein>
<feature type="binding site" evidence="13">
    <location>
        <position position="174"/>
    </location>
    <ligand>
        <name>substrate</name>
    </ligand>
</feature>
<comment type="function">
    <text evidence="1">Involved in the catabolism of quinolinic acid (QA).</text>
</comment>
<evidence type="ECO:0000256" key="8">
    <source>
        <dbReference type="ARBA" id="ARBA00022679"/>
    </source>
</evidence>
<evidence type="ECO:0000256" key="2">
    <source>
        <dbReference type="ARBA" id="ARBA00004893"/>
    </source>
</evidence>
<dbReference type="InterPro" id="IPR036068">
    <property type="entry name" value="Nicotinate_pribotase-like_C"/>
</dbReference>
<dbReference type="EMBL" id="SRMF01000004">
    <property type="protein sequence ID" value="TGG92742.1"/>
    <property type="molecule type" value="Genomic_DNA"/>
</dbReference>
<proteinExistence type="inferred from homology"/>
<reference evidence="16 17" key="1">
    <citation type="submission" date="2019-04" db="EMBL/GenBank/DDBJ databases">
        <title>Natronospirillum operosus gen. nov., sp. nov., a haloalkaliphilic satellite isolated from decaying biomass of laboratory culture of cyanobacterium Geitlerinema sp. and proposal of Natronospirillaceae fam. nov. and Saccharospirillaceae fam. nov.</title>
        <authorList>
            <person name="Kevbrin V."/>
            <person name="Boltyanskaya Y."/>
            <person name="Koziaeva V."/>
            <person name="Grouzdev D.S."/>
            <person name="Park M."/>
            <person name="Cho J."/>
        </authorList>
    </citation>
    <scope>NUCLEOTIDE SEQUENCE [LARGE SCALE GENOMIC DNA]</scope>
    <source>
        <strain evidence="16 17">G-116</strain>
    </source>
</reference>
<dbReference type="GO" id="GO:0009435">
    <property type="term" value="P:NAD+ biosynthetic process"/>
    <property type="evidence" value="ECO:0007669"/>
    <property type="project" value="UniProtKB-UniPathway"/>
</dbReference>
<dbReference type="Proteomes" id="UP000297475">
    <property type="component" value="Unassembled WGS sequence"/>
</dbReference>
<dbReference type="Pfam" id="PF02749">
    <property type="entry name" value="QRPTase_N"/>
    <property type="match status" value="1"/>
</dbReference>
<dbReference type="InterPro" id="IPR004393">
    <property type="entry name" value="NadC"/>
</dbReference>
<organism evidence="16 17">
    <name type="scientific">Natronospirillum operosum</name>
    <dbReference type="NCBI Taxonomy" id="2759953"/>
    <lineage>
        <taxon>Bacteria</taxon>
        <taxon>Pseudomonadati</taxon>
        <taxon>Pseudomonadota</taxon>
        <taxon>Gammaproteobacteria</taxon>
        <taxon>Oceanospirillales</taxon>
        <taxon>Natronospirillaceae</taxon>
        <taxon>Natronospirillum</taxon>
    </lineage>
</organism>
<dbReference type="NCBIfam" id="TIGR00078">
    <property type="entry name" value="nadC"/>
    <property type="match status" value="1"/>
</dbReference>
<dbReference type="RefSeq" id="WP_135483414.1">
    <property type="nucleotide sequence ID" value="NZ_SRMF01000004.1"/>
</dbReference>
<evidence type="ECO:0000256" key="4">
    <source>
        <dbReference type="ARBA" id="ARBA00011218"/>
    </source>
</evidence>
<evidence type="ECO:0000256" key="12">
    <source>
        <dbReference type="PIRNR" id="PIRNR006250"/>
    </source>
</evidence>
<comment type="subunit">
    <text evidence="4">Hexamer formed by 3 homodimers.</text>
</comment>
<feature type="binding site" evidence="13">
    <location>
        <position position="224"/>
    </location>
    <ligand>
        <name>substrate</name>
    </ligand>
</feature>
<evidence type="ECO:0000256" key="6">
    <source>
        <dbReference type="ARBA" id="ARBA00022642"/>
    </source>
</evidence>
<dbReference type="PANTHER" id="PTHR32179">
    <property type="entry name" value="NICOTINATE-NUCLEOTIDE PYROPHOSPHORYLASE [CARBOXYLATING]"/>
    <property type="match status" value="1"/>
</dbReference>
<feature type="binding site" evidence="13">
    <location>
        <position position="107"/>
    </location>
    <ligand>
        <name>substrate</name>
    </ligand>
</feature>